<dbReference type="Pfam" id="PF00881">
    <property type="entry name" value="Nitroreductase"/>
    <property type="match status" value="1"/>
</dbReference>
<dbReference type="EMBL" id="JAFGIX010000071">
    <property type="protein sequence ID" value="MBN1574285.1"/>
    <property type="molecule type" value="Genomic_DNA"/>
</dbReference>
<keyword evidence="2" id="KW-0560">Oxidoreductase</keyword>
<protein>
    <submittedName>
        <fullName evidence="4">Nitroreductase family protein</fullName>
    </submittedName>
</protein>
<organism evidence="4 5">
    <name type="scientific">Candidatus Zymogenus saltonus</name>
    <dbReference type="NCBI Taxonomy" id="2844893"/>
    <lineage>
        <taxon>Bacteria</taxon>
        <taxon>Deltaproteobacteria</taxon>
        <taxon>Candidatus Zymogenia</taxon>
        <taxon>Candidatus Zymogeniales</taxon>
        <taxon>Candidatus Zymogenaceae</taxon>
        <taxon>Candidatus Zymogenus</taxon>
    </lineage>
</organism>
<reference evidence="4" key="2">
    <citation type="submission" date="2021-01" db="EMBL/GenBank/DDBJ databases">
        <authorList>
            <person name="Hahn C.R."/>
            <person name="Youssef N.H."/>
            <person name="Elshahed M."/>
        </authorList>
    </citation>
    <scope>NUCLEOTIDE SEQUENCE</scope>
    <source>
        <strain evidence="4">Zod_Metabat.24</strain>
    </source>
</reference>
<dbReference type="InterPro" id="IPR000415">
    <property type="entry name" value="Nitroreductase-like"/>
</dbReference>
<evidence type="ECO:0000313" key="4">
    <source>
        <dbReference type="EMBL" id="MBN1574285.1"/>
    </source>
</evidence>
<name>A0A9D8KFU7_9DELT</name>
<sequence>MDVIDAIMERRSVRRFKPDRIPEGDIDKIVEAVRMAPSWANTQCWELILVYDEGTRKRLSEEIFPGGNPAQKGLVEAPVVLVALGKEKVAGAYKGEFITDKGDWFMYDVGVAMQNVCLTAKGLGLGTVHVGAFDAKKTEEILGVPEGVRVVALTPLGYPAKEGGAPPRKETGEFVFKDGYGKK</sequence>
<evidence type="ECO:0000259" key="3">
    <source>
        <dbReference type="Pfam" id="PF00881"/>
    </source>
</evidence>
<evidence type="ECO:0000313" key="5">
    <source>
        <dbReference type="Proteomes" id="UP000809273"/>
    </source>
</evidence>
<proteinExistence type="inferred from homology"/>
<dbReference type="PANTHER" id="PTHR43673">
    <property type="entry name" value="NAD(P)H NITROREDUCTASE YDGI-RELATED"/>
    <property type="match status" value="1"/>
</dbReference>
<accession>A0A9D8KFU7</accession>
<comment type="similarity">
    <text evidence="1">Belongs to the nitroreductase family.</text>
</comment>
<dbReference type="PANTHER" id="PTHR43673:SF10">
    <property type="entry name" value="NADH DEHYDROGENASE_NAD(P)H NITROREDUCTASE XCC3605-RELATED"/>
    <property type="match status" value="1"/>
</dbReference>
<evidence type="ECO:0000256" key="1">
    <source>
        <dbReference type="ARBA" id="ARBA00007118"/>
    </source>
</evidence>
<dbReference type="Gene3D" id="3.40.109.10">
    <property type="entry name" value="NADH Oxidase"/>
    <property type="match status" value="1"/>
</dbReference>
<dbReference type="Proteomes" id="UP000809273">
    <property type="component" value="Unassembled WGS sequence"/>
</dbReference>
<dbReference type="AlphaFoldDB" id="A0A9D8KFU7"/>
<feature type="domain" description="Nitroreductase" evidence="3">
    <location>
        <begin position="7"/>
        <end position="158"/>
    </location>
</feature>
<dbReference type="InterPro" id="IPR029479">
    <property type="entry name" value="Nitroreductase"/>
</dbReference>
<dbReference type="SUPFAM" id="SSF55469">
    <property type="entry name" value="FMN-dependent nitroreductase-like"/>
    <property type="match status" value="1"/>
</dbReference>
<comment type="caution">
    <text evidence="4">The sequence shown here is derived from an EMBL/GenBank/DDBJ whole genome shotgun (WGS) entry which is preliminary data.</text>
</comment>
<gene>
    <name evidence="4" type="ORF">JW984_13890</name>
</gene>
<dbReference type="GO" id="GO:0016491">
    <property type="term" value="F:oxidoreductase activity"/>
    <property type="evidence" value="ECO:0007669"/>
    <property type="project" value="UniProtKB-KW"/>
</dbReference>
<reference evidence="4" key="1">
    <citation type="journal article" date="2021" name="Environ. Microbiol.">
        <title>Genomic characterization of three novel Desulfobacterota classes expand the metabolic and phylogenetic diversity of the phylum.</title>
        <authorList>
            <person name="Murphy C.L."/>
            <person name="Biggerstaff J."/>
            <person name="Eichhorn A."/>
            <person name="Ewing E."/>
            <person name="Shahan R."/>
            <person name="Soriano D."/>
            <person name="Stewart S."/>
            <person name="VanMol K."/>
            <person name="Walker R."/>
            <person name="Walters P."/>
            <person name="Elshahed M.S."/>
            <person name="Youssef N.H."/>
        </authorList>
    </citation>
    <scope>NUCLEOTIDE SEQUENCE</scope>
    <source>
        <strain evidence="4">Zod_Metabat.24</strain>
    </source>
</reference>
<evidence type="ECO:0000256" key="2">
    <source>
        <dbReference type="ARBA" id="ARBA00023002"/>
    </source>
</evidence>